<name>A0ABQ0A8G5_9GAMM</name>
<feature type="domain" description="TniQ" evidence="1">
    <location>
        <begin position="37"/>
        <end position="175"/>
    </location>
</feature>
<protein>
    <submittedName>
        <fullName evidence="2">TniQ family protein</fullName>
    </submittedName>
</protein>
<gene>
    <name evidence="2" type="ORF">NBRC116591_17220</name>
</gene>
<accession>A0ABQ0A8G5</accession>
<dbReference type="Proteomes" id="UP001465153">
    <property type="component" value="Unassembled WGS sequence"/>
</dbReference>
<evidence type="ECO:0000259" key="1">
    <source>
        <dbReference type="Pfam" id="PF06527"/>
    </source>
</evidence>
<evidence type="ECO:0000313" key="3">
    <source>
        <dbReference type="Proteomes" id="UP001465153"/>
    </source>
</evidence>
<reference evidence="2 3" key="1">
    <citation type="submission" date="2024-04" db="EMBL/GenBank/DDBJ databases">
        <title>Draft genome sequence of Sessilibacter corallicola NBRC 116591.</title>
        <authorList>
            <person name="Miyakawa T."/>
            <person name="Kusuya Y."/>
            <person name="Miura T."/>
        </authorList>
    </citation>
    <scope>NUCLEOTIDE SEQUENCE [LARGE SCALE GENOMIC DNA]</scope>
    <source>
        <strain evidence="2 3">KU-00831-HH</strain>
    </source>
</reference>
<organism evidence="2 3">
    <name type="scientific">Sessilibacter corallicola</name>
    <dbReference type="NCBI Taxonomy" id="2904075"/>
    <lineage>
        <taxon>Bacteria</taxon>
        <taxon>Pseudomonadati</taxon>
        <taxon>Pseudomonadota</taxon>
        <taxon>Gammaproteobacteria</taxon>
        <taxon>Cellvibrionales</taxon>
        <taxon>Cellvibrionaceae</taxon>
        <taxon>Sessilibacter</taxon>
    </lineage>
</organism>
<dbReference type="EMBL" id="BAABWN010000005">
    <property type="protein sequence ID" value="GAA6167911.1"/>
    <property type="molecule type" value="Genomic_DNA"/>
</dbReference>
<evidence type="ECO:0000313" key="2">
    <source>
        <dbReference type="EMBL" id="GAA6167911.1"/>
    </source>
</evidence>
<dbReference type="Pfam" id="PF06527">
    <property type="entry name" value="TniQ"/>
    <property type="match status" value="1"/>
</dbReference>
<sequence length="462" mass="53697">MKINLDNIDAAPVGRNFYTPSKHPYILPLPILGFGTGNIEALSSYICRQAENVSEPAHPYSMRMLRSTIDESDLAKSIPSTSHKDYYSCNGIGALQSRFTHAIQTATKGQVKAQLMTLKPLEFLTDRQNHGLIRDRMHWCPSCWNEDLARGDAPYLRLYWTLKQTHVCAVHNRNLIDVCPVCGTEQQQFPSFPRQHICDNCGHELYKITSKQERLAESYTSEESWFSHANYNLIEKLSSGRYHVSQETVSRAFRRILNTTQLDINDFSEKLKLSKRMVKGVIGKTRRPYFPSLLDMCYRLDIPPDQFLFEPANLTDPSAWRTHTQTEYVIMAKLSPRKKQRIYEDLAKELRSKKAPPVRLSHIASKHGIKASTIRYNFPKESKELARRYRDWEREFRKESNQTLLETLTSGIFSLVRTGVYPSERKLRDLNYIKPHDLRREDVRLLLSTYQDIYKSHGFLDE</sequence>
<dbReference type="RefSeq" id="WP_353302574.1">
    <property type="nucleotide sequence ID" value="NZ_BAABWN010000005.1"/>
</dbReference>
<proteinExistence type="predicted"/>
<comment type="caution">
    <text evidence="2">The sequence shown here is derived from an EMBL/GenBank/DDBJ whole genome shotgun (WGS) entry which is preliminary data.</text>
</comment>
<dbReference type="InterPro" id="IPR009492">
    <property type="entry name" value="TniQ"/>
</dbReference>
<keyword evidence="3" id="KW-1185">Reference proteome</keyword>